<keyword evidence="3" id="KW-0812">Transmembrane</keyword>
<reference evidence="5" key="1">
    <citation type="journal article" date="2016" name="Front. Microbiol.">
        <title>Genome Sequence of the Piezophilic, Mesophilic Sulfate-Reducing Bacterium Desulfovibrio indicus J2T.</title>
        <authorList>
            <person name="Cao J."/>
            <person name="Maignien L."/>
            <person name="Shao Z."/>
            <person name="Alain K."/>
            <person name="Jebbar M."/>
        </authorList>
    </citation>
    <scope>NUCLEOTIDE SEQUENCE</scope>
    <source>
        <strain evidence="5">DSM 16372</strain>
    </source>
</reference>
<reference evidence="5" key="2">
    <citation type="submission" date="2021-08" db="EMBL/GenBank/DDBJ databases">
        <authorList>
            <person name="Tani A."/>
            <person name="Ola A."/>
            <person name="Ogura Y."/>
            <person name="Katsura K."/>
            <person name="Hayashi T."/>
        </authorList>
    </citation>
    <scope>NUCLEOTIDE SEQUENCE</scope>
    <source>
        <strain evidence="5">DSM 16372</strain>
    </source>
</reference>
<comment type="similarity">
    <text evidence="1">Belongs to the bacterial sugar transferase family.</text>
</comment>
<dbReference type="GO" id="GO:0089702">
    <property type="term" value="F:undecaprenyl-phosphate glucose phosphotransferase activity"/>
    <property type="evidence" value="ECO:0007669"/>
    <property type="project" value="TreeGrafter"/>
</dbReference>
<evidence type="ECO:0000256" key="2">
    <source>
        <dbReference type="ARBA" id="ARBA00023169"/>
    </source>
</evidence>
<dbReference type="Proteomes" id="UP001055247">
    <property type="component" value="Unassembled WGS sequence"/>
</dbReference>
<evidence type="ECO:0000259" key="4">
    <source>
        <dbReference type="Pfam" id="PF02397"/>
    </source>
</evidence>
<dbReference type="EMBL" id="BPQO01000059">
    <property type="protein sequence ID" value="GJD92731.1"/>
    <property type="molecule type" value="Genomic_DNA"/>
</dbReference>
<evidence type="ECO:0000313" key="5">
    <source>
        <dbReference type="EMBL" id="GJD92731.1"/>
    </source>
</evidence>
<dbReference type="Pfam" id="PF02397">
    <property type="entry name" value="Bac_transf"/>
    <property type="match status" value="1"/>
</dbReference>
<gene>
    <name evidence="5" type="ORF">BHAOGJBA_6288</name>
</gene>
<keyword evidence="3" id="KW-1133">Transmembrane helix</keyword>
<dbReference type="PANTHER" id="PTHR30576">
    <property type="entry name" value="COLANIC BIOSYNTHESIS UDP-GLUCOSE LIPID CARRIER TRANSFERASE"/>
    <property type="match status" value="1"/>
</dbReference>
<dbReference type="InterPro" id="IPR003362">
    <property type="entry name" value="Bact_transf"/>
</dbReference>
<sequence>MQQGIAVKFQREDRLLPRTQEGRAPARRGRAERPIARRARAANGAAVKRVADVAVALTALLFLIPLFLAVALLIKAETKGPVFFRQKRYGLNRQPFEILKFRTMTVLESSGAFEQASANDRRVTQIGRFLRRSSLDEMPQLINVVAGHMSLVGPRPHAIAMDDTFADMVSDYDDRFLVRPGLTGLAQITGYRGPTDTYDKIARRISRDRAYIRRWSLALDASIVLQTPIRLVKDPNAL</sequence>
<comment type="caution">
    <text evidence="5">The sequence shown here is derived from an EMBL/GenBank/DDBJ whole genome shotgun (WGS) entry which is preliminary data.</text>
</comment>
<dbReference type="RefSeq" id="WP_082773198.1">
    <property type="nucleotide sequence ID" value="NZ_BPQO01000059.1"/>
</dbReference>
<keyword evidence="2" id="KW-0270">Exopolysaccharide synthesis</keyword>
<evidence type="ECO:0000256" key="1">
    <source>
        <dbReference type="ARBA" id="ARBA00006464"/>
    </source>
</evidence>
<proteinExistence type="inferred from homology"/>
<feature type="domain" description="Bacterial sugar transferase" evidence="4">
    <location>
        <begin position="48"/>
        <end position="232"/>
    </location>
</feature>
<evidence type="ECO:0000256" key="3">
    <source>
        <dbReference type="SAM" id="Phobius"/>
    </source>
</evidence>
<feature type="transmembrane region" description="Helical" evidence="3">
    <location>
        <begin position="53"/>
        <end position="74"/>
    </location>
</feature>
<dbReference type="GO" id="GO:0009242">
    <property type="term" value="P:colanic acid biosynthetic process"/>
    <property type="evidence" value="ECO:0007669"/>
    <property type="project" value="TreeGrafter"/>
</dbReference>
<organism evidence="5 6">
    <name type="scientific">Methylobacterium hispanicum</name>
    <dbReference type="NCBI Taxonomy" id="270350"/>
    <lineage>
        <taxon>Bacteria</taxon>
        <taxon>Pseudomonadati</taxon>
        <taxon>Pseudomonadota</taxon>
        <taxon>Alphaproteobacteria</taxon>
        <taxon>Hyphomicrobiales</taxon>
        <taxon>Methylobacteriaceae</taxon>
        <taxon>Methylobacterium</taxon>
    </lineage>
</organism>
<accession>A0AAV4ZY67</accession>
<dbReference type="PANTHER" id="PTHR30576:SF21">
    <property type="entry name" value="UDP-GLUCOSE:UNDECAPRENYL-PHOSPHATE GLUCOSE-1-PHOSPHATE TRANSFERASE"/>
    <property type="match status" value="1"/>
</dbReference>
<keyword evidence="3" id="KW-0472">Membrane</keyword>
<protein>
    <recommendedName>
        <fullName evidence="4">Bacterial sugar transferase domain-containing protein</fullName>
    </recommendedName>
</protein>
<name>A0AAV4ZY67_9HYPH</name>
<dbReference type="AlphaFoldDB" id="A0AAV4ZY67"/>
<evidence type="ECO:0000313" key="6">
    <source>
        <dbReference type="Proteomes" id="UP001055247"/>
    </source>
</evidence>
<dbReference type="GO" id="GO:0000271">
    <property type="term" value="P:polysaccharide biosynthetic process"/>
    <property type="evidence" value="ECO:0007669"/>
    <property type="project" value="UniProtKB-KW"/>
</dbReference>
<keyword evidence="6" id="KW-1185">Reference proteome</keyword>